<dbReference type="EMBL" id="JABDTM020026040">
    <property type="protein sequence ID" value="KAH0812454.1"/>
    <property type="molecule type" value="Genomic_DNA"/>
</dbReference>
<evidence type="ECO:0000313" key="3">
    <source>
        <dbReference type="Proteomes" id="UP000719412"/>
    </source>
</evidence>
<evidence type="ECO:0000256" key="1">
    <source>
        <dbReference type="SAM" id="MobiDB-lite"/>
    </source>
</evidence>
<evidence type="ECO:0000313" key="2">
    <source>
        <dbReference type="EMBL" id="KAH0812454.1"/>
    </source>
</evidence>
<reference evidence="2" key="1">
    <citation type="journal article" date="2020" name="J Insects Food Feed">
        <title>The yellow mealworm (Tenebrio molitor) genome: a resource for the emerging insects as food and feed industry.</title>
        <authorList>
            <person name="Eriksson T."/>
            <person name="Andere A."/>
            <person name="Kelstrup H."/>
            <person name="Emery V."/>
            <person name="Picard C."/>
        </authorList>
    </citation>
    <scope>NUCLEOTIDE SEQUENCE</scope>
    <source>
        <strain evidence="2">Stoneville</strain>
        <tissue evidence="2">Whole head</tissue>
    </source>
</reference>
<name>A0A8J6L6M6_TENMO</name>
<sequence>MPGSDFVGLLLVDISPELDEERVTEEIGTRREARNRNKKQQTSPPRERHRQVTAAGSPLKPTPTPMLLLRATHLTSPHRFYQNTHYRQLISFDGTNGRSAVVGWRADDGLLLPEDGYTGLWYPGLRMVLSPFNWN</sequence>
<feature type="region of interest" description="Disordered" evidence="1">
    <location>
        <begin position="20"/>
        <end position="65"/>
    </location>
</feature>
<dbReference type="AlphaFoldDB" id="A0A8J6L6M6"/>
<comment type="caution">
    <text evidence="2">The sequence shown here is derived from an EMBL/GenBank/DDBJ whole genome shotgun (WGS) entry which is preliminary data.</text>
</comment>
<protein>
    <submittedName>
        <fullName evidence="2">Uncharacterized protein</fullName>
    </submittedName>
</protein>
<proteinExistence type="predicted"/>
<accession>A0A8J6L6M6</accession>
<keyword evidence="3" id="KW-1185">Reference proteome</keyword>
<organism evidence="2 3">
    <name type="scientific">Tenebrio molitor</name>
    <name type="common">Yellow mealworm beetle</name>
    <dbReference type="NCBI Taxonomy" id="7067"/>
    <lineage>
        <taxon>Eukaryota</taxon>
        <taxon>Metazoa</taxon>
        <taxon>Ecdysozoa</taxon>
        <taxon>Arthropoda</taxon>
        <taxon>Hexapoda</taxon>
        <taxon>Insecta</taxon>
        <taxon>Pterygota</taxon>
        <taxon>Neoptera</taxon>
        <taxon>Endopterygota</taxon>
        <taxon>Coleoptera</taxon>
        <taxon>Polyphaga</taxon>
        <taxon>Cucujiformia</taxon>
        <taxon>Tenebrionidae</taxon>
        <taxon>Tenebrio</taxon>
    </lineage>
</organism>
<dbReference type="Proteomes" id="UP000719412">
    <property type="component" value="Unassembled WGS sequence"/>
</dbReference>
<reference evidence="2" key="2">
    <citation type="submission" date="2021-08" db="EMBL/GenBank/DDBJ databases">
        <authorList>
            <person name="Eriksson T."/>
        </authorList>
    </citation>
    <scope>NUCLEOTIDE SEQUENCE</scope>
    <source>
        <strain evidence="2">Stoneville</strain>
        <tissue evidence="2">Whole head</tissue>
    </source>
</reference>
<gene>
    <name evidence="2" type="ORF">GEV33_010337</name>
</gene>
<feature type="compositionally biased region" description="Basic and acidic residues" evidence="1">
    <location>
        <begin position="24"/>
        <end position="35"/>
    </location>
</feature>